<dbReference type="OrthoDB" id="426718at2759"/>
<comment type="caution">
    <text evidence="2">The sequence shown here is derived from an EMBL/GenBank/DDBJ whole genome shotgun (WGS) entry which is preliminary data.</text>
</comment>
<dbReference type="RefSeq" id="XP_058331542.1">
    <property type="nucleotide sequence ID" value="XM_058472539.1"/>
</dbReference>
<accession>A0A9W9P624</accession>
<evidence type="ECO:0000313" key="3">
    <source>
        <dbReference type="Proteomes" id="UP001150941"/>
    </source>
</evidence>
<dbReference type="GeneID" id="83199842"/>
<proteinExistence type="predicted"/>
<dbReference type="InterPro" id="IPR021838">
    <property type="entry name" value="DUF3431"/>
</dbReference>
<gene>
    <name evidence="2" type="ORF">N7468_003242</name>
</gene>
<sequence length="382" mass="42418">MNRRSRRTVNQIVIFLVILSFILYINRPQSEDKSFSWTKIRYKTSATNIPEARGACPKLSGSKKPALVVSRVEADGDPSWLDALSKKYHLCVYNVDAAADKTSSTLQVPANRGHEAMAYLTFLIDNYASIPAAGAVFVHGSRWAWHNDAPDYDNAALLSRLDVERALASKGYHNLRCDWSSSTCPASVPAQGSLELRLQSTVEPWSARVASDIALPRALVAIFGGDEFPSTSAYAKAKLQLRRSDAVRAQCCAQFVVSRERIWQHSRDEYIALRQWLLDGASNSDGSVNSRRGARSQSAPPDDRVAGRILSYIWHILFARPGADGEIHLGELNKEACPSAKDCYCVLYGRCDLTCFSPGDCQGQYQVPPNYRLPDDWENTHS</sequence>
<evidence type="ECO:0000256" key="1">
    <source>
        <dbReference type="SAM" id="Phobius"/>
    </source>
</evidence>
<keyword evidence="1" id="KW-0472">Membrane</keyword>
<dbReference type="PANTHER" id="PTHR37490">
    <property type="entry name" value="EXPRESSED PROTEIN"/>
    <property type="match status" value="1"/>
</dbReference>
<keyword evidence="3" id="KW-1185">Reference proteome</keyword>
<evidence type="ECO:0000313" key="2">
    <source>
        <dbReference type="EMBL" id="KAJ5238623.1"/>
    </source>
</evidence>
<reference evidence="2" key="2">
    <citation type="journal article" date="2023" name="IMA Fungus">
        <title>Comparative genomic study of the Penicillium genus elucidates a diverse pangenome and 15 lateral gene transfer events.</title>
        <authorList>
            <person name="Petersen C."/>
            <person name="Sorensen T."/>
            <person name="Nielsen M.R."/>
            <person name="Sondergaard T.E."/>
            <person name="Sorensen J.L."/>
            <person name="Fitzpatrick D.A."/>
            <person name="Frisvad J.C."/>
            <person name="Nielsen K.L."/>
        </authorList>
    </citation>
    <scope>NUCLEOTIDE SEQUENCE</scope>
    <source>
        <strain evidence="2">IBT 19713</strain>
    </source>
</reference>
<dbReference type="EMBL" id="JAPQKS010000003">
    <property type="protein sequence ID" value="KAJ5238623.1"/>
    <property type="molecule type" value="Genomic_DNA"/>
</dbReference>
<organism evidence="2 3">
    <name type="scientific">Penicillium chermesinum</name>
    <dbReference type="NCBI Taxonomy" id="63820"/>
    <lineage>
        <taxon>Eukaryota</taxon>
        <taxon>Fungi</taxon>
        <taxon>Dikarya</taxon>
        <taxon>Ascomycota</taxon>
        <taxon>Pezizomycotina</taxon>
        <taxon>Eurotiomycetes</taxon>
        <taxon>Eurotiomycetidae</taxon>
        <taxon>Eurotiales</taxon>
        <taxon>Aspergillaceae</taxon>
        <taxon>Penicillium</taxon>
    </lineage>
</organism>
<dbReference type="Proteomes" id="UP001150941">
    <property type="component" value="Unassembled WGS sequence"/>
</dbReference>
<name>A0A9W9P624_9EURO</name>
<keyword evidence="1" id="KW-1133">Transmembrane helix</keyword>
<feature type="transmembrane region" description="Helical" evidence="1">
    <location>
        <begin position="7"/>
        <end position="25"/>
    </location>
</feature>
<reference evidence="2" key="1">
    <citation type="submission" date="2022-11" db="EMBL/GenBank/DDBJ databases">
        <authorList>
            <person name="Petersen C."/>
        </authorList>
    </citation>
    <scope>NUCLEOTIDE SEQUENCE</scope>
    <source>
        <strain evidence="2">IBT 19713</strain>
    </source>
</reference>
<dbReference type="PANTHER" id="PTHR37490:SF3">
    <property type="entry name" value="DUF3431 DOMAIN CONTAINING PROTEIN"/>
    <property type="match status" value="1"/>
</dbReference>
<dbReference type="Pfam" id="PF11913">
    <property type="entry name" value="DUF3431"/>
    <property type="match status" value="1"/>
</dbReference>
<keyword evidence="1" id="KW-0812">Transmembrane</keyword>
<protein>
    <submittedName>
        <fullName evidence="2">Uncharacterized protein</fullName>
    </submittedName>
</protein>
<dbReference type="AlphaFoldDB" id="A0A9W9P624"/>